<keyword evidence="1" id="KW-0175">Coiled coil</keyword>
<feature type="chain" id="PRO_5004532353" description="PpiC domain-containing protein" evidence="2">
    <location>
        <begin position="25"/>
        <end position="527"/>
    </location>
</feature>
<evidence type="ECO:0008006" key="5">
    <source>
        <dbReference type="Google" id="ProtNLM"/>
    </source>
</evidence>
<dbReference type="eggNOG" id="COG3014">
    <property type="taxonomic scope" value="Bacteria"/>
</dbReference>
<dbReference type="HOGENOM" id="CLU_516509_0_0_6"/>
<dbReference type="AlphaFoldDB" id="S5TA72"/>
<evidence type="ECO:0000256" key="1">
    <source>
        <dbReference type="SAM" id="Coils"/>
    </source>
</evidence>
<reference evidence="4" key="2">
    <citation type="journal article" date="2016" name="Environ. Microbiol. Rep.">
        <title>Analysis of defence systems and a conjugative IncP-1 plasmid in the marine polyaromatic hydrocarbons-degrading bacterium Cycloclasticus sp. 78-ME.</title>
        <authorList>
            <person name="Yakimov M.M."/>
            <person name="Crisafi F."/>
            <person name="Messina E."/>
            <person name="Smedile F."/>
            <person name="Lopatina A."/>
            <person name="Denaro R."/>
            <person name="Pieper D.H."/>
            <person name="Golyshin P.N."/>
            <person name="Giuliano L."/>
        </authorList>
    </citation>
    <scope>NUCLEOTIDE SEQUENCE [LARGE SCALE GENOMIC DNA]</scope>
    <source>
        <strain evidence="4">78-ME</strain>
    </source>
</reference>
<sequence length="527" mass="57854">MNSNKLIICISIICLACLSTSLFAFDALSSFSKAVSAVGGAAVKNTAEKTVATKPASLKAGVSSNRKVVYEGYTKDMLAIKKMISSGEVGQAIKLRQKGITDPNKLDLLANLELGLMALDAEDVTLAQASFSSAERSQVAKKERGTVSSFLSGLGSAGVSTISGNEELGEYPGVGFERVLMLNYKSIAYLLEGDRNAYNVTRRAIDLQNMEKEAFDERIREAKKEIAKEEKEQKEKGAELANVGFGSIIKNQYKGSNKEASKVASAFVNPFGFYVAGVVQELDSYEDRSLRDNARISYKKALELNPKSDVIKQAIKDIKKPAPTGRRLVHVIAGDGFAPEKKLLKFDLSLGFGPPTLIELPIYEAVDSQVYRIEAQTSTGKRWARLSEVADITALALRHQKEAGPLEQLRMMTTVIRNVIEGHAWNQAAQSAGVFGSLVNSVKSERDKMVHPDTRSWTTLPSKLMAARFYVPKSVSQIKISTYNRQGKRLNSKLVKIDKGSHNIVYARSLNKTLYTASSDKMWVKMR</sequence>
<keyword evidence="4" id="KW-1185">Reference proteome</keyword>
<reference evidence="3 4" key="1">
    <citation type="submission" date="2013-05" db="EMBL/GenBank/DDBJ databases">
        <title>Between feast and famine: a lifestyle of most important marine PAH-degrading bacterium Cycloclasticus sp. 7ME.</title>
        <authorList>
            <person name="Yakimov M.M."/>
            <person name="Messina E."/>
            <person name="Genovese M."/>
            <person name="Denaro R."/>
            <person name="Crisafi F."/>
            <person name="Russo D."/>
            <person name="Cappello S."/>
            <person name="Santisi S."/>
            <person name="Smedile F."/>
            <person name="Golyshina O.V."/>
            <person name="Tran H."/>
            <person name="Pieper D.H."/>
            <person name="Golyshin P.N."/>
            <person name="Giuliano L."/>
        </authorList>
    </citation>
    <scope>NUCLEOTIDE SEQUENCE [LARGE SCALE GENOMIC DNA]</scope>
    <source>
        <strain evidence="3 4">78-ME</strain>
    </source>
</reference>
<evidence type="ECO:0000313" key="4">
    <source>
        <dbReference type="Proteomes" id="UP000015380"/>
    </source>
</evidence>
<gene>
    <name evidence="3" type="ORF">CYCME_2181</name>
</gene>
<dbReference type="RefSeq" id="WP_020933013.1">
    <property type="nucleotide sequence ID" value="NC_021917.1"/>
</dbReference>
<organism evidence="3 4">
    <name type="scientific">Cycloclasticus zancles 78-ME</name>
    <dbReference type="NCBI Taxonomy" id="1198232"/>
    <lineage>
        <taxon>Bacteria</taxon>
        <taxon>Pseudomonadati</taxon>
        <taxon>Pseudomonadota</taxon>
        <taxon>Gammaproteobacteria</taxon>
        <taxon>Thiotrichales</taxon>
        <taxon>Piscirickettsiaceae</taxon>
        <taxon>Cycloclasticus</taxon>
    </lineage>
</organism>
<keyword evidence="2" id="KW-0732">Signal</keyword>
<dbReference type="EMBL" id="CP005996">
    <property type="protein sequence ID" value="AGS40494.1"/>
    <property type="molecule type" value="Genomic_DNA"/>
</dbReference>
<dbReference type="Proteomes" id="UP000015380">
    <property type="component" value="Chromosome"/>
</dbReference>
<name>S5TA72_9GAMM</name>
<accession>S5TA72</accession>
<feature type="coiled-coil region" evidence="1">
    <location>
        <begin position="205"/>
        <end position="239"/>
    </location>
</feature>
<dbReference type="KEGG" id="cza:CYCME_2181"/>
<protein>
    <recommendedName>
        <fullName evidence="5">PpiC domain-containing protein</fullName>
    </recommendedName>
</protein>
<feature type="signal peptide" evidence="2">
    <location>
        <begin position="1"/>
        <end position="24"/>
    </location>
</feature>
<evidence type="ECO:0000256" key="2">
    <source>
        <dbReference type="SAM" id="SignalP"/>
    </source>
</evidence>
<proteinExistence type="predicted"/>
<evidence type="ECO:0000313" key="3">
    <source>
        <dbReference type="EMBL" id="AGS40494.1"/>
    </source>
</evidence>
<dbReference type="PATRIC" id="fig|1198232.3.peg.2152"/>